<dbReference type="AlphaFoldDB" id="E1RFF8"/>
<dbReference type="HOGENOM" id="CLU_1032908_0_0_2"/>
<organism evidence="1 2">
    <name type="scientific">Methanolacinia petrolearia (strain DSM 11571 / OCM 486 / SEBR 4847)</name>
    <name type="common">Methanoplanus petrolearius</name>
    <dbReference type="NCBI Taxonomy" id="679926"/>
    <lineage>
        <taxon>Archaea</taxon>
        <taxon>Methanobacteriati</taxon>
        <taxon>Methanobacteriota</taxon>
        <taxon>Stenosarchaea group</taxon>
        <taxon>Methanomicrobia</taxon>
        <taxon>Methanomicrobiales</taxon>
        <taxon>Methanomicrobiaceae</taxon>
        <taxon>Methanolacinia</taxon>
    </lineage>
</organism>
<reference evidence="1 2" key="1">
    <citation type="journal article" date="2010" name="Stand. Genomic Sci.">
        <title>Complete genome sequence of Methanoplanus petrolearius type strain (SEBR 4847).</title>
        <authorList>
            <person name="Brambilla E."/>
            <person name="Djao O.D."/>
            <person name="Daligault H."/>
            <person name="Lapidus A."/>
            <person name="Lucas S."/>
            <person name="Hammon N."/>
            <person name="Nolan M."/>
            <person name="Tice H."/>
            <person name="Cheng J.F."/>
            <person name="Han C."/>
            <person name="Tapia R."/>
            <person name="Goodwin L."/>
            <person name="Pitluck S."/>
            <person name="Liolios K."/>
            <person name="Ivanova N."/>
            <person name="Mavromatis K."/>
            <person name="Mikhailova N."/>
            <person name="Pati A."/>
            <person name="Chen A."/>
            <person name="Palaniappan K."/>
            <person name="Land M."/>
            <person name="Hauser L."/>
            <person name="Chang Y.J."/>
            <person name="Jeffries C.D."/>
            <person name="Rohde M."/>
            <person name="Spring S."/>
            <person name="Sikorski J."/>
            <person name="Goker M."/>
            <person name="Woyke T."/>
            <person name="Bristow J."/>
            <person name="Eisen J.A."/>
            <person name="Markowitz V."/>
            <person name="Hugenholtz P."/>
            <person name="Kyrpides N.C."/>
            <person name="Klenk H.P."/>
        </authorList>
    </citation>
    <scope>NUCLEOTIDE SEQUENCE [LARGE SCALE GENOMIC DNA]</scope>
    <source>
        <strain evidence="2">DSM 11571 / OCM 486 / SEBR 4847</strain>
    </source>
</reference>
<evidence type="ECO:0000313" key="2">
    <source>
        <dbReference type="Proteomes" id="UP000006565"/>
    </source>
</evidence>
<dbReference type="EMBL" id="CP002117">
    <property type="protein sequence ID" value="ADN36188.1"/>
    <property type="molecule type" value="Genomic_DNA"/>
</dbReference>
<dbReference type="RefSeq" id="WP_013329365.1">
    <property type="nucleotide sequence ID" value="NC_014507.1"/>
</dbReference>
<evidence type="ECO:0000313" key="1">
    <source>
        <dbReference type="EMBL" id="ADN36188.1"/>
    </source>
</evidence>
<gene>
    <name evidence="1" type="ordered locus">Mpet_1429</name>
</gene>
<dbReference type="Proteomes" id="UP000006565">
    <property type="component" value="Chromosome"/>
</dbReference>
<dbReference type="GeneID" id="9743899"/>
<dbReference type="OrthoDB" id="112379at2157"/>
<protein>
    <submittedName>
        <fullName evidence="1">Uncharacterized protein</fullName>
    </submittedName>
</protein>
<dbReference type="KEGG" id="mpi:Mpet_1429"/>
<proteinExistence type="predicted"/>
<keyword evidence="2" id="KW-1185">Reference proteome</keyword>
<accession>E1RFF8</accession>
<name>E1RFF8_METP4</name>
<sequence precursor="true">MKKDNKNVKILALIAFCMIVLPASGYQFSMTNIENFDSLTSLSPDGTTSHTYVYNWLTGEGWSQNFYDTNANVGDTDFSTTGGGLNNADLHYHFGHGGWVNSDTCVQYKDWPNSYLTKDEVYKQWGTSYYSANKWVILDACWVLADLQWGGALKHSHGILGFGTLKSVDPELPNLFLEYAIDYDYTISYAWQEATEEVLQGNNQLVKVIFDTEDQLQNDHLPGQGSVSGSEFLDDDTIYYAEWRT</sequence>
<dbReference type="eggNOG" id="arCOG06133">
    <property type="taxonomic scope" value="Archaea"/>
</dbReference>